<dbReference type="EMBL" id="CP040396">
    <property type="protein sequence ID" value="QCT04506.1"/>
    <property type="molecule type" value="Genomic_DNA"/>
</dbReference>
<dbReference type="SMART" id="SM00635">
    <property type="entry name" value="BID_2"/>
    <property type="match status" value="2"/>
</dbReference>
<evidence type="ECO:0000313" key="3">
    <source>
        <dbReference type="EMBL" id="QCT04506.1"/>
    </source>
</evidence>
<feature type="domain" description="SLH" evidence="2">
    <location>
        <begin position="652"/>
        <end position="715"/>
    </location>
</feature>
<evidence type="ECO:0000313" key="4">
    <source>
        <dbReference type="Proteomes" id="UP000300879"/>
    </source>
</evidence>
<dbReference type="PROSITE" id="PS51272">
    <property type="entry name" value="SLH"/>
    <property type="match status" value="3"/>
</dbReference>
<name>A0A4P8XNP4_9BACL</name>
<organism evidence="3 4">
    <name type="scientific">Paenibacillus algicola</name>
    <dbReference type="NCBI Taxonomy" id="2565926"/>
    <lineage>
        <taxon>Bacteria</taxon>
        <taxon>Bacillati</taxon>
        <taxon>Bacillota</taxon>
        <taxon>Bacilli</taxon>
        <taxon>Bacillales</taxon>
        <taxon>Paenibacillaceae</taxon>
        <taxon>Paenibacillus</taxon>
    </lineage>
</organism>
<dbReference type="RefSeq" id="WP_138227206.1">
    <property type="nucleotide sequence ID" value="NZ_CP040396.1"/>
</dbReference>
<dbReference type="AlphaFoldDB" id="A0A4P8XNP4"/>
<gene>
    <name evidence="3" type="ORF">E6C60_3801</name>
</gene>
<dbReference type="PANTHER" id="PTHR43308:SF5">
    <property type="entry name" value="S-LAYER PROTEIN _ PEPTIDOGLYCAN ENDO-BETA-N-ACETYLGLUCOSAMINIDASE"/>
    <property type="match status" value="1"/>
</dbReference>
<feature type="chain" id="PRO_5020393701" evidence="1">
    <location>
        <begin position="34"/>
        <end position="780"/>
    </location>
</feature>
<keyword evidence="1" id="KW-0732">Signal</keyword>
<dbReference type="SUPFAM" id="SSF49373">
    <property type="entry name" value="Invasin/intimin cell-adhesion fragments"/>
    <property type="match status" value="2"/>
</dbReference>
<dbReference type="Gene3D" id="2.60.40.680">
    <property type="match status" value="1"/>
</dbReference>
<protein>
    <submittedName>
        <fullName evidence="3">Autotransporter adhesin</fullName>
    </submittedName>
</protein>
<sequence>MLVSKIVHRFTSGLLAVVLCVMCVLGGAGHASATPQQSTTFSLSTPQMSYNADEEMTLVVGLTNMDALDPLGFSQLMFQLKFDSSVFSYSDYTYPDPAQTMKYSHADYTVTGFLDHPNYRVTTPVISDNGNGEFSLDTSIEALDHTLIYNGSYDDLFTFKFKVKEDVQVSSSTISFANINIADSHKVSNDFNPSMSSIVGVPVQVNINYIPDFPNPDLPPDFPTDPPIPVLSSEKNLLTAQFDHFRGMVDHASDVVFFLMPHGQSPSDSGTLTFSHTGQSLRMTQSPLTSPYVVSLDDLKSEGLTVTAEDGTTRSYAVQFIPAPVTSVKPHYSDLVLHVGNHLQNGLELSFTDLPSINALHTDIIWASSHPNVASVNPAGMIEAHAAGTATITGTYRELDYETSITVVDPKPVVTGLTVTPVTASVYVGDTVQIDSHVDYSTPQIFMMTRFSTLDVDAQDSNVSTTASDELTYSSSDTSIATVSDTGEVYGVAAGTADIRVKIAGFSETVTVHVMARPVVVPDPGTPSNEVTVPPVTPSPVVTVPTTPPVVEAKPAKPVVDIFLSEIVKADSNVVSVIQKKLENVGIASQTFTTPVLKPSDTKGHWAEKTVELFVKLDVIKGYKDGTAQPDKNISRAEFISILSRLFPVQGNKQAAFNDIQNHWANASIAQFASAGIISGYGDGTFKPNGTITREEMIVILSRIINFQNVQKDVNKVVTDPVSAWAKEYVDMAVQAGIINGKGNGQFDGRSSSTRAEALQVILNTLNLNAEIKTLLDSLE</sequence>
<dbReference type="Pfam" id="PF02368">
    <property type="entry name" value="Big_2"/>
    <property type="match status" value="2"/>
</dbReference>
<feature type="domain" description="SLH" evidence="2">
    <location>
        <begin position="594"/>
        <end position="651"/>
    </location>
</feature>
<evidence type="ECO:0000259" key="2">
    <source>
        <dbReference type="PROSITE" id="PS51272"/>
    </source>
</evidence>
<evidence type="ECO:0000256" key="1">
    <source>
        <dbReference type="SAM" id="SignalP"/>
    </source>
</evidence>
<keyword evidence="4" id="KW-1185">Reference proteome</keyword>
<feature type="signal peptide" evidence="1">
    <location>
        <begin position="1"/>
        <end position="33"/>
    </location>
</feature>
<dbReference type="InterPro" id="IPR051465">
    <property type="entry name" value="Cell_Envelope_Struct_Comp"/>
</dbReference>
<dbReference type="InterPro" id="IPR008964">
    <property type="entry name" value="Invasin/intimin_cell_adhesion"/>
</dbReference>
<dbReference type="PANTHER" id="PTHR43308">
    <property type="entry name" value="OUTER MEMBRANE PROTEIN ALPHA-RELATED"/>
    <property type="match status" value="1"/>
</dbReference>
<feature type="domain" description="SLH" evidence="2">
    <location>
        <begin position="716"/>
        <end position="776"/>
    </location>
</feature>
<proteinExistence type="predicted"/>
<dbReference type="Pfam" id="PF00395">
    <property type="entry name" value="SLH"/>
    <property type="match status" value="3"/>
</dbReference>
<dbReference type="OrthoDB" id="2480681at2"/>
<reference evidence="3 4" key="1">
    <citation type="submission" date="2019-05" db="EMBL/GenBank/DDBJ databases">
        <authorList>
            <person name="Chen C."/>
        </authorList>
    </citation>
    <scope>NUCLEOTIDE SEQUENCE [LARGE SCALE GENOMIC DNA]</scope>
    <source>
        <strain evidence="3 4">HB172198</strain>
    </source>
</reference>
<dbReference type="InterPro" id="IPR001119">
    <property type="entry name" value="SLH_dom"/>
</dbReference>
<dbReference type="Gene3D" id="2.60.40.1080">
    <property type="match status" value="2"/>
</dbReference>
<dbReference type="Proteomes" id="UP000300879">
    <property type="component" value="Chromosome"/>
</dbReference>
<dbReference type="InterPro" id="IPR003343">
    <property type="entry name" value="Big_2"/>
</dbReference>
<accession>A0A4P8XNP4</accession>
<dbReference type="KEGG" id="palo:E6C60_3801"/>